<proteinExistence type="predicted"/>
<organism evidence="1 2">
    <name type="scientific">Roseisalinus antarcticus</name>
    <dbReference type="NCBI Taxonomy" id="254357"/>
    <lineage>
        <taxon>Bacteria</taxon>
        <taxon>Pseudomonadati</taxon>
        <taxon>Pseudomonadota</taxon>
        <taxon>Alphaproteobacteria</taxon>
        <taxon>Rhodobacterales</taxon>
        <taxon>Roseobacteraceae</taxon>
        <taxon>Roseisalinus</taxon>
    </lineage>
</organism>
<protein>
    <submittedName>
        <fullName evidence="1">Uncharacterized protein</fullName>
    </submittedName>
</protein>
<name>A0A1Y5TB45_9RHOB</name>
<dbReference type="AlphaFoldDB" id="A0A1Y5TB45"/>
<gene>
    <name evidence="1" type="ORF">ROA7023_02763</name>
</gene>
<accession>A0A1Y5TB45</accession>
<evidence type="ECO:0000313" key="2">
    <source>
        <dbReference type="Proteomes" id="UP000193900"/>
    </source>
</evidence>
<evidence type="ECO:0000313" key="1">
    <source>
        <dbReference type="EMBL" id="SLN59962.1"/>
    </source>
</evidence>
<dbReference type="EMBL" id="FWFZ01000014">
    <property type="protein sequence ID" value="SLN59962.1"/>
    <property type="molecule type" value="Genomic_DNA"/>
</dbReference>
<keyword evidence="2" id="KW-1185">Reference proteome</keyword>
<reference evidence="1 2" key="1">
    <citation type="submission" date="2017-03" db="EMBL/GenBank/DDBJ databases">
        <authorList>
            <person name="Afonso C.L."/>
            <person name="Miller P.J."/>
            <person name="Scott M.A."/>
            <person name="Spackman E."/>
            <person name="Goraichik I."/>
            <person name="Dimitrov K.M."/>
            <person name="Suarez D.L."/>
            <person name="Swayne D.E."/>
        </authorList>
    </citation>
    <scope>NUCLEOTIDE SEQUENCE [LARGE SCALE GENOMIC DNA]</scope>
    <source>
        <strain evidence="1 2">CECT 7023</strain>
    </source>
</reference>
<sequence length="80" mass="8997">MMRDAVLKAHVFSDVFARADYPAFGERQGRILRQTPPEEHDRLRTALPVPILSRNGLEVACEAEGAECRHHVTRVAGRFA</sequence>
<dbReference type="Proteomes" id="UP000193900">
    <property type="component" value="Unassembled WGS sequence"/>
</dbReference>